<evidence type="ECO:0000313" key="4">
    <source>
        <dbReference type="Proteomes" id="UP000309676"/>
    </source>
</evidence>
<keyword evidence="4" id="KW-1185">Reference proteome</keyword>
<comment type="caution">
    <text evidence="3">The sequence shown here is derived from an EMBL/GenBank/DDBJ whole genome shotgun (WGS) entry which is preliminary data.</text>
</comment>
<dbReference type="AlphaFoldDB" id="A0A5R9GKE9"/>
<gene>
    <name evidence="3" type="ORF">FE782_01520</name>
</gene>
<evidence type="ECO:0000313" key="3">
    <source>
        <dbReference type="EMBL" id="TLS54054.1"/>
    </source>
</evidence>
<accession>A0A5R9GKE9</accession>
<evidence type="ECO:0000256" key="2">
    <source>
        <dbReference type="SAM" id="SignalP"/>
    </source>
</evidence>
<protein>
    <submittedName>
        <fullName evidence="3">Uncharacterized protein</fullName>
    </submittedName>
</protein>
<dbReference type="RefSeq" id="WP_138191786.1">
    <property type="nucleotide sequence ID" value="NZ_VCIW01000001.1"/>
</dbReference>
<feature type="chain" id="PRO_5039466495" evidence="2">
    <location>
        <begin position="20"/>
        <end position="190"/>
    </location>
</feature>
<dbReference type="Proteomes" id="UP000309676">
    <property type="component" value="Unassembled WGS sequence"/>
</dbReference>
<organism evidence="3 4">
    <name type="scientific">Paenibacillus antri</name>
    <dbReference type="NCBI Taxonomy" id="2582848"/>
    <lineage>
        <taxon>Bacteria</taxon>
        <taxon>Bacillati</taxon>
        <taxon>Bacillota</taxon>
        <taxon>Bacilli</taxon>
        <taxon>Bacillales</taxon>
        <taxon>Paenibacillaceae</taxon>
        <taxon>Paenibacillus</taxon>
    </lineage>
</organism>
<dbReference type="OrthoDB" id="9762883at2"/>
<name>A0A5R9GKE9_9BACL</name>
<feature type="region of interest" description="Disordered" evidence="1">
    <location>
        <begin position="25"/>
        <end position="57"/>
    </location>
</feature>
<feature type="signal peptide" evidence="2">
    <location>
        <begin position="1"/>
        <end position="19"/>
    </location>
</feature>
<evidence type="ECO:0000256" key="1">
    <source>
        <dbReference type="SAM" id="MobiDB-lite"/>
    </source>
</evidence>
<reference evidence="3 4" key="1">
    <citation type="submission" date="2019-05" db="EMBL/GenBank/DDBJ databases">
        <authorList>
            <person name="Narsing Rao M.P."/>
            <person name="Li W.J."/>
        </authorList>
    </citation>
    <scope>NUCLEOTIDE SEQUENCE [LARGE SCALE GENOMIC DNA]</scope>
    <source>
        <strain evidence="3 4">SYSU_K30003</strain>
    </source>
</reference>
<sequence>MKKVLLFLTMLALMGVGYGCTGVGNATSPPQPSETPAEEQAPQDDATDTTDADAGDGTYRNADYGFDFALPDSWKGYTIVVDEWEGTTLEATESSGTKGPLLSIRHPEWTAEAPRQDIPIMIFTTEQWDRIQDDELHVGAAPSGPSELGRNSKYVFALPARYNYAFPTGYEEVESILADHPLTATEDFQD</sequence>
<proteinExistence type="predicted"/>
<feature type="compositionally biased region" description="Acidic residues" evidence="1">
    <location>
        <begin position="41"/>
        <end position="54"/>
    </location>
</feature>
<keyword evidence="2" id="KW-0732">Signal</keyword>
<dbReference type="PROSITE" id="PS51257">
    <property type="entry name" value="PROKAR_LIPOPROTEIN"/>
    <property type="match status" value="1"/>
</dbReference>
<dbReference type="EMBL" id="VCIW01000001">
    <property type="protein sequence ID" value="TLS54054.1"/>
    <property type="molecule type" value="Genomic_DNA"/>
</dbReference>